<evidence type="ECO:0000256" key="3">
    <source>
        <dbReference type="ARBA" id="ARBA00022729"/>
    </source>
</evidence>
<evidence type="ECO:0000256" key="2">
    <source>
        <dbReference type="ARBA" id="ARBA00022525"/>
    </source>
</evidence>
<evidence type="ECO:0000256" key="4">
    <source>
        <dbReference type="SAM" id="MobiDB-lite"/>
    </source>
</evidence>
<gene>
    <name evidence="6" type="ORF">An02g13180</name>
</gene>
<feature type="domain" description="Rhamnogalacturonase A/B/Epimerase-like pectate lyase" evidence="5">
    <location>
        <begin position="247"/>
        <end position="469"/>
    </location>
</feature>
<dbReference type="FunFam" id="2.160.20.10:FF:000043">
    <property type="entry name" value="Exo-beta-1,3-glucanase, putative"/>
    <property type="match status" value="1"/>
</dbReference>
<dbReference type="InterPro" id="IPR012334">
    <property type="entry name" value="Pectin_lyas_fold"/>
</dbReference>
<dbReference type="CDD" id="cd23668">
    <property type="entry name" value="GH55_beta13glucanase-like"/>
    <property type="match status" value="1"/>
</dbReference>
<dbReference type="InterPro" id="IPR024535">
    <property type="entry name" value="RHGA/B-epi-like_pectate_lyase"/>
</dbReference>
<organism evidence="6">
    <name type="scientific">Aspergillus niger</name>
    <dbReference type="NCBI Taxonomy" id="5061"/>
    <lineage>
        <taxon>Eukaryota</taxon>
        <taxon>Fungi</taxon>
        <taxon>Dikarya</taxon>
        <taxon>Ascomycota</taxon>
        <taxon>Pezizomycotina</taxon>
        <taxon>Eurotiomycetes</taxon>
        <taxon>Eurotiomycetidae</taxon>
        <taxon>Eurotiales</taxon>
        <taxon>Aspergillaceae</taxon>
        <taxon>Aspergillus</taxon>
        <taxon>Aspergillus subgen. Circumdati</taxon>
    </lineage>
</organism>
<dbReference type="RefSeq" id="XP_001400449.3">
    <property type="nucleotide sequence ID" value="XM_001400412.3"/>
</dbReference>
<evidence type="ECO:0000256" key="1">
    <source>
        <dbReference type="ARBA" id="ARBA00004613"/>
    </source>
</evidence>
<dbReference type="PANTHER" id="PTHR33928:SF2">
    <property type="entry name" value="PECTATE LYASE SUPERFAMILY PROTEIN DOMAIN-CONTAINING PROTEIN-RELATED"/>
    <property type="match status" value="1"/>
</dbReference>
<dbReference type="VEuPathDB" id="FungiDB:An02g13180"/>
<proteinExistence type="predicted"/>
<name>A0AAJ6QJY3_ASPNG</name>
<keyword evidence="2" id="KW-0964">Secreted</keyword>
<dbReference type="FunFam" id="2.160.20.10:FF:000049">
    <property type="entry name" value="Putative exo-beta-1,3-glucanase"/>
    <property type="match status" value="1"/>
</dbReference>
<sequence>MQHGGFACPSERGKVHIEPSSPSGSRPSEKEERLRKRKKQNMCSDHIICQTGNVVLCHTQYPPFPELDPMPKYADTMAAGIDRACHASALSSPESGYRPGPFVLPLAQVLSDCSGSNETVYGLLVSIMGSFTVSFLVTILCIFSLQVWAVPHGGWSNSSASRVMSALQYVPPITYQPKPSGIPYTIRNQSAKPWLYRTTAPVTHSTLAQDSLCASSSNTSGYWYEQIGHNGQSSFMDSKYKANYTVFRNVVKDFGADNTGKKDAAAAISAAIKAGPTNGPDRSSSSMGTTGQPAVIYLPAGTYLMKSSLQLYVGTVIIGDPTNPPVLKASSDFKDDHIIYGKDPNFGGTINFYIGIKNIIIDSTGIGTDKSITLLDWTVSQATQLTNVGFNMPTNTAKHVGLTTQYDYNSNLILNDLWFKGGATGMKLSGQQWVFKNISFSGTTTGVEAGGTDIVFLGCRFEQGTLGIDAQGTSGSLTVVDTTGVGMGTLISSSSSSTAGNSIVLDNVQNSGATVKIGGQTTLSGNVANTWVHGHLYTSKNAKFQSQQGQTVTTSRSSSLLSGKNYFTMAPPTYQEYGTGQVLNIKNVPGIPVYGDGETDDTHNINLILSRYKSSCSLMYFPAGTYIVTDTIFVPAGTRIIGDAFASTISAVGSNFEDESAPRAMFRVGYPGDVGVAQVSDMVFTVADVLPGCKLVEINIAARSPGDVGFWNTHFRIGGAAGSQVESKCTSDPNNCKAAWGLLHLTTTSSAYIENMWGWTADHDLDGDNPQTISTGRGLLVEGTAATWLIGTGSEHNTLYQYNFQYARNVFTAMQQSETPYWQGAGSRALNPAPWTYLDSSDPDYSNCAASDSKCRMALFERIYGSSDLFLYGGCNWVFFNNNGDCSGDCQTNAIDIANSTSIYLYGTNTKSTTNMVLEGTKVIATQSDNAGGWGGVIAGYLYDS</sequence>
<dbReference type="AlphaFoldDB" id="A0AAJ6QJY3"/>
<dbReference type="GO" id="GO:0005576">
    <property type="term" value="C:extracellular region"/>
    <property type="evidence" value="ECO:0007669"/>
    <property type="project" value="UniProtKB-SubCell"/>
</dbReference>
<keyword evidence="3" id="KW-0732">Signal</keyword>
<dbReference type="PANTHER" id="PTHR33928">
    <property type="entry name" value="POLYGALACTURONASE QRT3"/>
    <property type="match status" value="1"/>
</dbReference>
<feature type="domain" description="Rhamnogalacturonase A/B/Epimerase-like pectate lyase" evidence="5">
    <location>
        <begin position="593"/>
        <end position="658"/>
    </location>
</feature>
<reference evidence="6" key="1">
    <citation type="submission" date="2025-02" db="EMBL/GenBank/DDBJ databases">
        <authorList>
            <consortium name="NCBI Genome Project"/>
        </authorList>
    </citation>
    <scope>NUCLEOTIDE SEQUENCE</scope>
</reference>
<reference evidence="6" key="2">
    <citation type="submission" date="2025-08" db="UniProtKB">
        <authorList>
            <consortium name="RefSeq"/>
        </authorList>
    </citation>
    <scope>IDENTIFICATION</scope>
</reference>
<feature type="region of interest" description="Disordered" evidence="4">
    <location>
        <begin position="1"/>
        <end position="39"/>
    </location>
</feature>
<evidence type="ECO:0000313" key="6">
    <source>
        <dbReference type="RefSeq" id="XP_001400449.3"/>
    </source>
</evidence>
<dbReference type="SUPFAM" id="SSF51126">
    <property type="entry name" value="Pectin lyase-like"/>
    <property type="match status" value="2"/>
</dbReference>
<accession>A0AAJ6QJY3</accession>
<dbReference type="KEGG" id="ang:An02g13180"/>
<evidence type="ECO:0000259" key="5">
    <source>
        <dbReference type="Pfam" id="PF12708"/>
    </source>
</evidence>
<protein>
    <recommendedName>
        <fullName evidence="5">Rhamnogalacturonase A/B/Epimerase-like pectate lyase domain-containing protein</fullName>
    </recommendedName>
</protein>
<dbReference type="Pfam" id="PF12708">
    <property type="entry name" value="Pect-lyase_RHGA_epim"/>
    <property type="match status" value="2"/>
</dbReference>
<dbReference type="InterPro" id="IPR039279">
    <property type="entry name" value="QRT3-like"/>
</dbReference>
<dbReference type="Gene3D" id="2.160.20.10">
    <property type="entry name" value="Single-stranded right-handed beta-helix, Pectin lyase-like"/>
    <property type="match status" value="2"/>
</dbReference>
<dbReference type="GeneID" id="4979858"/>
<comment type="subcellular location">
    <subcellularLocation>
        <location evidence="1">Secreted</location>
    </subcellularLocation>
</comment>
<dbReference type="InterPro" id="IPR011050">
    <property type="entry name" value="Pectin_lyase_fold/virulence"/>
</dbReference>